<feature type="binding site" evidence="16">
    <location>
        <position position="332"/>
    </location>
    <ligand>
        <name>ATP</name>
        <dbReference type="ChEBI" id="CHEBI:30616"/>
    </ligand>
</feature>
<evidence type="ECO:0000256" key="13">
    <source>
        <dbReference type="ARBA" id="ARBA00048871"/>
    </source>
</evidence>
<dbReference type="InterPro" id="IPR014049">
    <property type="entry name" value="Glutathione_synthase_N_euk"/>
</dbReference>
<evidence type="ECO:0000256" key="11">
    <source>
        <dbReference type="ARBA" id="ARBA00022842"/>
    </source>
</evidence>
<feature type="binding site" evidence="16">
    <location>
        <position position="407"/>
    </location>
    <ligand>
        <name>substrate</name>
    </ligand>
</feature>
<feature type="binding site" evidence="16">
    <location>
        <begin position="355"/>
        <end position="358"/>
    </location>
    <ligand>
        <name>ATP</name>
        <dbReference type="ChEBI" id="CHEBI:30616"/>
    </ligand>
</feature>
<name>A0A7L4JE66_9PASS</name>
<dbReference type="PANTHER" id="PTHR11130">
    <property type="entry name" value="GLUTATHIONE SYNTHETASE"/>
    <property type="match status" value="1"/>
</dbReference>
<dbReference type="InterPro" id="IPR005615">
    <property type="entry name" value="Glutathione_synthase"/>
</dbReference>
<keyword evidence="20" id="KW-1185">Reference proteome</keyword>
<dbReference type="GO" id="GO:0004363">
    <property type="term" value="F:glutathione synthase activity"/>
    <property type="evidence" value="ECO:0007669"/>
    <property type="project" value="UniProtKB-EC"/>
</dbReference>
<dbReference type="FunFam" id="3.30.1490.50:FF:000001">
    <property type="entry name" value="Glutathione synthetase"/>
    <property type="match status" value="1"/>
</dbReference>
<comment type="cofactor">
    <cofactor evidence="17">
        <name>Mg(2+)</name>
        <dbReference type="ChEBI" id="CHEBI:18420"/>
    </cofactor>
    <text evidence="17">Binds 1 Mg(2+) ion per subunit.</text>
</comment>
<dbReference type="EC" id="6.3.2.3" evidence="4"/>
<keyword evidence="6" id="KW-0436">Ligase</keyword>
<evidence type="ECO:0000256" key="15">
    <source>
        <dbReference type="ARBA" id="ARBA00059746"/>
    </source>
</evidence>
<dbReference type="PANTHER" id="PTHR11130:SF0">
    <property type="entry name" value="GLUTATHIONE SYNTHETASE"/>
    <property type="match status" value="1"/>
</dbReference>
<accession>A0A7L4JE66</accession>
<comment type="pathway">
    <text evidence="1">Sulfur metabolism; glutathione biosynthesis; glutathione from L-cysteine and L-glutamate: step 2/2.</text>
</comment>
<comment type="caution">
    <text evidence="19">The sequence shown here is derived from an EMBL/GenBank/DDBJ whole genome shotgun (WGS) entry which is preliminary data.</text>
</comment>
<feature type="binding site" evidence="16">
    <location>
        <position position="262"/>
    </location>
    <ligand>
        <name>ATP</name>
        <dbReference type="ChEBI" id="CHEBI:30616"/>
    </ligand>
</feature>
<dbReference type="SUPFAM" id="SSF52440">
    <property type="entry name" value="PreATP-grasp domain"/>
    <property type="match status" value="1"/>
</dbReference>
<dbReference type="Proteomes" id="UP000572837">
    <property type="component" value="Unassembled WGS sequence"/>
</dbReference>
<evidence type="ECO:0000256" key="1">
    <source>
        <dbReference type="ARBA" id="ARBA00004965"/>
    </source>
</evidence>
<dbReference type="FunFam" id="3.40.50.1760:FF:000001">
    <property type="entry name" value="Glutathione synthetase"/>
    <property type="match status" value="1"/>
</dbReference>
<evidence type="ECO:0000256" key="3">
    <source>
        <dbReference type="ARBA" id="ARBA00011738"/>
    </source>
</evidence>
<evidence type="ECO:0000256" key="9">
    <source>
        <dbReference type="ARBA" id="ARBA00022741"/>
    </source>
</evidence>
<dbReference type="Pfam" id="PF03917">
    <property type="entry name" value="GSH_synth_ATP"/>
    <property type="match status" value="1"/>
</dbReference>
<dbReference type="InterPro" id="IPR014709">
    <property type="entry name" value="Glutathione_synthase_C_euk"/>
</dbReference>
<dbReference type="Pfam" id="PF03199">
    <property type="entry name" value="GSH_synthase"/>
    <property type="match status" value="1"/>
</dbReference>
<evidence type="ECO:0000256" key="5">
    <source>
        <dbReference type="ARBA" id="ARBA00020821"/>
    </source>
</evidence>
<sequence>QVVNYAPFTLLPSTVPRVLFEQAYAVQQDFNLLVDAISQNKEFLEKTLASTIKVDDFTARLFRIYTQVLEEGLAQTVFLGINRSDYMFDCGLDGTAALRQIEINTIAASFGGLTSRTADVHRLVLKVLGKTEEASRLLPNNPAKGLASGIAKAWELYGSQRAVVMFLVEDVQRNIFDQRCVENELWNRNIRVVRKRFRDVFEQGSLDASRRLFIAEQTFCVFFFSHGVVAPLLPQNWEARLLLERSRAVKCPDIATQLAGTKKVQQELSRPGTLEKLLPGHPEAIARIRATFAGLYSLDEGEEGDRIAATAIADPDRFVLKPQREGGGNNLYGEELREVLEKIKDSPERTSYILMDKIKPQPALNYLLRAHSPLQMSECISELGIFGVYVRQGQELVLNQAAGHLLRTKAIEHADGGVAAGVAVLDTPYLV</sequence>
<dbReference type="Gene3D" id="3.30.470.20">
    <property type="entry name" value="ATP-grasp fold, B domain"/>
    <property type="match status" value="1"/>
</dbReference>
<evidence type="ECO:0000256" key="2">
    <source>
        <dbReference type="ARBA" id="ARBA00010385"/>
    </source>
</evidence>
<dbReference type="Gene3D" id="3.30.1490.80">
    <property type="match status" value="1"/>
</dbReference>
<feature type="domain" description="Glutathione synthase substrate-binding" evidence="18">
    <location>
        <begin position="162"/>
        <end position="259"/>
    </location>
</feature>
<dbReference type="GO" id="GO:0005829">
    <property type="term" value="C:cytosol"/>
    <property type="evidence" value="ECO:0007669"/>
    <property type="project" value="TreeGrafter"/>
</dbReference>
<evidence type="ECO:0000256" key="8">
    <source>
        <dbReference type="ARBA" id="ARBA00022723"/>
    </source>
</evidence>
<feature type="binding site" evidence="16">
    <location>
        <begin position="321"/>
        <end position="330"/>
    </location>
    <ligand>
        <name>ATP</name>
        <dbReference type="ChEBI" id="CHEBI:30616"/>
    </ligand>
</feature>
<dbReference type="EMBL" id="VZSW01002916">
    <property type="protein sequence ID" value="NXY39089.1"/>
    <property type="molecule type" value="Genomic_DNA"/>
</dbReference>
<evidence type="ECO:0000256" key="6">
    <source>
        <dbReference type="ARBA" id="ARBA00022598"/>
    </source>
</evidence>
<dbReference type="InterPro" id="IPR004887">
    <property type="entry name" value="GSH_synth_subst-bd"/>
</dbReference>
<feature type="binding site" evidence="17">
    <location>
        <position position="104"/>
    </location>
    <ligand>
        <name>Mg(2+)</name>
        <dbReference type="ChEBI" id="CHEBI:18420"/>
    </ligand>
</feature>
<evidence type="ECO:0000256" key="7">
    <source>
        <dbReference type="ARBA" id="ARBA00022684"/>
    </source>
</evidence>
<dbReference type="GO" id="GO:0005524">
    <property type="term" value="F:ATP binding"/>
    <property type="evidence" value="ECO:0007669"/>
    <property type="project" value="UniProtKB-KW"/>
</dbReference>
<keyword evidence="8 17" id="KW-0479">Metal-binding</keyword>
<dbReference type="InterPro" id="IPR037013">
    <property type="entry name" value="GSH-S_sub-bd_sf"/>
</dbReference>
<keyword evidence="11 17" id="KW-0460">Magnesium</keyword>
<reference evidence="19 20" key="1">
    <citation type="submission" date="2020-02" db="EMBL/GenBank/DDBJ databases">
        <title>Bird 10,000 Genomes (B10K) Project - Family phase.</title>
        <authorList>
            <person name="Zhang G."/>
        </authorList>
    </citation>
    <scope>NUCLEOTIDE SEQUENCE [LARGE SCALE GENOMIC DNA]</scope>
    <source>
        <strain evidence="19">B10K-IZ-033-81</strain>
        <tissue evidence="19">Muscle</tissue>
    </source>
</reference>
<dbReference type="NCBIfam" id="TIGR01986">
    <property type="entry name" value="glut_syn_euk"/>
    <property type="match status" value="1"/>
</dbReference>
<comment type="subunit">
    <text evidence="3">Homodimer.</text>
</comment>
<evidence type="ECO:0000256" key="17">
    <source>
        <dbReference type="PIRSR" id="PIRSR001558-2"/>
    </source>
</evidence>
<feature type="non-terminal residue" evidence="19">
    <location>
        <position position="431"/>
    </location>
</feature>
<dbReference type="InterPro" id="IPR014042">
    <property type="entry name" value="Glutathione_synthase_a-hlx"/>
</dbReference>
<feature type="binding site" evidence="16">
    <location>
        <position position="83"/>
    </location>
    <ligand>
        <name>substrate</name>
    </ligand>
</feature>
<feature type="binding site" evidence="16">
    <location>
        <position position="409"/>
    </location>
    <ligand>
        <name>ATP</name>
        <dbReference type="ChEBI" id="CHEBI:30616"/>
    </ligand>
</feature>
<comment type="similarity">
    <text evidence="2">Belongs to the eukaryotic GSH synthase family.</text>
</comment>
<evidence type="ECO:0000256" key="12">
    <source>
        <dbReference type="ARBA" id="ARBA00030403"/>
    </source>
</evidence>
<keyword evidence="7" id="KW-0317">Glutathione biosynthesis</keyword>
<gene>
    <name evidence="19" type="primary">Gss</name>
    <name evidence="19" type="ORF">PORRUF_R13820</name>
</gene>
<dbReference type="Gene3D" id="3.30.1490.50">
    <property type="match status" value="1"/>
</dbReference>
<comment type="catalytic activity">
    <reaction evidence="13">
        <text>gamma-L-glutamyl-L-cysteine + glycine + ATP = glutathione + ADP + phosphate + H(+)</text>
        <dbReference type="Rhea" id="RHEA:13557"/>
        <dbReference type="ChEBI" id="CHEBI:15378"/>
        <dbReference type="ChEBI" id="CHEBI:30616"/>
        <dbReference type="ChEBI" id="CHEBI:43474"/>
        <dbReference type="ChEBI" id="CHEBI:57305"/>
        <dbReference type="ChEBI" id="CHEBI:57925"/>
        <dbReference type="ChEBI" id="CHEBI:58173"/>
        <dbReference type="ChEBI" id="CHEBI:456216"/>
        <dbReference type="EC" id="6.3.2.3"/>
    </reaction>
    <physiologicalReaction direction="left-to-right" evidence="13">
        <dbReference type="Rhea" id="RHEA:13558"/>
    </physiologicalReaction>
</comment>
<evidence type="ECO:0000313" key="20">
    <source>
        <dbReference type="Proteomes" id="UP000572837"/>
    </source>
</evidence>
<dbReference type="SUPFAM" id="SSF56059">
    <property type="entry name" value="Glutathione synthetase ATP-binding domain-like"/>
    <property type="match status" value="1"/>
</dbReference>
<evidence type="ECO:0000256" key="10">
    <source>
        <dbReference type="ARBA" id="ARBA00022840"/>
    </source>
</evidence>
<evidence type="ECO:0000256" key="16">
    <source>
        <dbReference type="PIRSR" id="PIRSR001558-1"/>
    </source>
</evidence>
<feature type="binding site" evidence="17">
    <location>
        <position position="325"/>
    </location>
    <ligand>
        <name>Mg(2+)</name>
        <dbReference type="ChEBI" id="CHEBI:18420"/>
    </ligand>
</feature>
<dbReference type="Gene3D" id="1.10.1080.10">
    <property type="entry name" value="Glutathione Synthetase, Chain A, domain 3"/>
    <property type="match status" value="1"/>
</dbReference>
<protein>
    <recommendedName>
        <fullName evidence="5">Glutathione synthetase</fullName>
        <ecNumber evidence="4">6.3.2.3</ecNumber>
    </recommendedName>
    <alternativeName>
        <fullName evidence="12">Glutathione synthase</fullName>
    </alternativeName>
</protein>
<feature type="binding site" evidence="16">
    <location>
        <position position="382"/>
    </location>
    <ligand>
        <name>ATP</name>
        <dbReference type="ChEBI" id="CHEBI:30616"/>
    </ligand>
</feature>
<comment type="catalytic activity">
    <reaction evidence="14">
        <text>gamma-L-glutamyl-(2S)-2-aminobutanoate + glycine + ATP = ophthalmate + ADP + phosphate + H(+)</text>
        <dbReference type="Rhea" id="RHEA:72075"/>
        <dbReference type="ChEBI" id="CHEBI:15378"/>
        <dbReference type="ChEBI" id="CHEBI:30616"/>
        <dbReference type="ChEBI" id="CHEBI:43474"/>
        <dbReference type="ChEBI" id="CHEBI:57305"/>
        <dbReference type="ChEBI" id="CHEBI:189406"/>
        <dbReference type="ChEBI" id="CHEBI:189750"/>
        <dbReference type="ChEBI" id="CHEBI:456216"/>
    </reaction>
    <physiologicalReaction direction="left-to-right" evidence="14">
        <dbReference type="Rhea" id="RHEA:72076"/>
    </physiologicalReaction>
</comment>
<dbReference type="GO" id="GO:0043295">
    <property type="term" value="F:glutathione binding"/>
    <property type="evidence" value="ECO:0007669"/>
    <property type="project" value="TreeGrafter"/>
</dbReference>
<feature type="binding site" evidence="16">
    <location>
        <position position="415"/>
    </location>
    <ligand>
        <name>ATP</name>
        <dbReference type="ChEBI" id="CHEBI:30616"/>
    </ligand>
</feature>
<evidence type="ECO:0000259" key="18">
    <source>
        <dbReference type="Pfam" id="PF03199"/>
    </source>
</evidence>
<evidence type="ECO:0000256" key="4">
    <source>
        <dbReference type="ARBA" id="ARBA00012214"/>
    </source>
</evidence>
<comment type="function">
    <text evidence="15">Catalyzes the production of glutathione from gamma-glutamylcysteine and glycine in an ATP-dependent manner. Glutathione (gamma-glutamylcysteinylglycine, GSH) is the most abundant intracellular thiol in living aerobic cells and is required for numerous processes including the protection of cells against oxidative damage, amino acid transport, the detoxification of foreign compounds, the maintenance of protein sulfhydryl groups in a reduced state and acts as a cofactor for a number of enzymes. Participates in ophthalmate biosynthesis in hepatocytes.</text>
</comment>
<feature type="binding site" evidence="16">
    <location>
        <position position="102"/>
    </location>
    <ligand>
        <name>ATP</name>
        <dbReference type="ChEBI" id="CHEBI:30616"/>
    </ligand>
</feature>
<dbReference type="PIRSF" id="PIRSF001558">
    <property type="entry name" value="GSHase"/>
    <property type="match status" value="1"/>
</dbReference>
<evidence type="ECO:0000313" key="19">
    <source>
        <dbReference type="EMBL" id="NXY39089.1"/>
    </source>
</evidence>
<keyword evidence="9 16" id="KW-0547">Nucleotide-binding</keyword>
<feature type="binding site" evidence="16">
    <location>
        <position position="178"/>
    </location>
    <ligand>
        <name>substrate</name>
    </ligand>
</feature>
<feature type="non-terminal residue" evidence="19">
    <location>
        <position position="1"/>
    </location>
</feature>
<organism evidence="19 20">
    <name type="scientific">Pomatorhinus ruficollis</name>
    <name type="common">streak-breasted scimitar babbler</name>
    <dbReference type="NCBI Taxonomy" id="932028"/>
    <lineage>
        <taxon>Eukaryota</taxon>
        <taxon>Metazoa</taxon>
        <taxon>Chordata</taxon>
        <taxon>Craniata</taxon>
        <taxon>Vertebrata</taxon>
        <taxon>Euteleostomi</taxon>
        <taxon>Archelosauria</taxon>
        <taxon>Archosauria</taxon>
        <taxon>Dinosauria</taxon>
        <taxon>Saurischia</taxon>
        <taxon>Theropoda</taxon>
        <taxon>Coelurosauria</taxon>
        <taxon>Aves</taxon>
        <taxon>Neognathae</taxon>
        <taxon>Neoaves</taxon>
        <taxon>Telluraves</taxon>
        <taxon>Australaves</taxon>
        <taxon>Passeriformes</taxon>
        <taxon>Sylvioidea</taxon>
        <taxon>Timaliidae</taxon>
        <taxon>Pomatorhinus</taxon>
    </lineage>
</organism>
<dbReference type="GO" id="GO:0046872">
    <property type="term" value="F:metal ion binding"/>
    <property type="evidence" value="ECO:0007669"/>
    <property type="project" value="UniProtKB-KW"/>
</dbReference>
<dbReference type="Gene3D" id="3.40.50.1760">
    <property type="entry name" value="Glutathione synthase, substrate-binding domain superfamily, eukaryotic"/>
    <property type="match status" value="1"/>
</dbReference>
<keyword evidence="10 16" id="KW-0067">ATP-binding</keyword>
<dbReference type="UniPathway" id="UPA00142">
    <property type="reaction ID" value="UER00210"/>
</dbReference>
<dbReference type="AlphaFoldDB" id="A0A7L4JE66"/>
<dbReference type="InterPro" id="IPR016185">
    <property type="entry name" value="PreATP-grasp_dom_sf"/>
</dbReference>
<evidence type="ECO:0000256" key="14">
    <source>
        <dbReference type="ARBA" id="ARBA00052123"/>
    </source>
</evidence>
<proteinExistence type="inferred from homology"/>
<feature type="binding site" evidence="17">
    <location>
        <position position="102"/>
    </location>
    <ligand>
        <name>Mg(2+)</name>
        <dbReference type="ChEBI" id="CHEBI:18420"/>
    </ligand>
</feature>